<keyword evidence="1" id="KW-1133">Transmembrane helix</keyword>
<evidence type="ECO:0000256" key="1">
    <source>
        <dbReference type="SAM" id="Phobius"/>
    </source>
</evidence>
<keyword evidence="1" id="KW-0472">Membrane</keyword>
<feature type="transmembrane region" description="Helical" evidence="1">
    <location>
        <begin position="44"/>
        <end position="63"/>
    </location>
</feature>
<proteinExistence type="predicted"/>
<evidence type="ECO:0000313" key="2">
    <source>
        <dbReference type="EMBL" id="RZC79836.1"/>
    </source>
</evidence>
<evidence type="ECO:0000313" key="3">
    <source>
        <dbReference type="Proteomes" id="UP000316621"/>
    </source>
</evidence>
<keyword evidence="1" id="KW-0812">Transmembrane</keyword>
<reference evidence="2 3" key="1">
    <citation type="journal article" date="2018" name="Science">
        <title>The opium poppy genome and morphinan production.</title>
        <authorList>
            <person name="Guo L."/>
            <person name="Winzer T."/>
            <person name="Yang X."/>
            <person name="Li Y."/>
            <person name="Ning Z."/>
            <person name="He Z."/>
            <person name="Teodor R."/>
            <person name="Lu Y."/>
            <person name="Bowser T.A."/>
            <person name="Graham I.A."/>
            <person name="Ye K."/>
        </authorList>
    </citation>
    <scope>NUCLEOTIDE SEQUENCE [LARGE SCALE GENOMIC DNA]</scope>
    <source>
        <strain evidence="3">cv. HN1</strain>
        <tissue evidence="2">Leaves</tissue>
    </source>
</reference>
<dbReference type="EMBL" id="CM010724">
    <property type="protein sequence ID" value="RZC79836.1"/>
    <property type="molecule type" value="Genomic_DNA"/>
</dbReference>
<accession>A0A4Y7L3S8</accession>
<dbReference type="Gramene" id="RZC79836">
    <property type="protein sequence ID" value="RZC79836"/>
    <property type="gene ID" value="C5167_042412"/>
</dbReference>
<keyword evidence="3" id="KW-1185">Reference proteome</keyword>
<dbReference type="AlphaFoldDB" id="A0A4Y7L3S8"/>
<feature type="transmembrane region" description="Helical" evidence="1">
    <location>
        <begin position="70"/>
        <end position="89"/>
    </location>
</feature>
<protein>
    <submittedName>
        <fullName evidence="2">Uncharacterized protein</fullName>
    </submittedName>
</protein>
<dbReference type="Proteomes" id="UP000316621">
    <property type="component" value="Chromosome 10"/>
</dbReference>
<sequence length="96" mass="11079">MRTINTFNLCKTQIFVYAHVQFLMISSITGKQDELEAMERSTDVFLVLVMVNHKIVLEVFFACNRNESRLSIAFLTILMMLIDFLQGTLSDLIFPV</sequence>
<organism evidence="2 3">
    <name type="scientific">Papaver somniferum</name>
    <name type="common">Opium poppy</name>
    <dbReference type="NCBI Taxonomy" id="3469"/>
    <lineage>
        <taxon>Eukaryota</taxon>
        <taxon>Viridiplantae</taxon>
        <taxon>Streptophyta</taxon>
        <taxon>Embryophyta</taxon>
        <taxon>Tracheophyta</taxon>
        <taxon>Spermatophyta</taxon>
        <taxon>Magnoliopsida</taxon>
        <taxon>Ranunculales</taxon>
        <taxon>Papaveraceae</taxon>
        <taxon>Papaveroideae</taxon>
        <taxon>Papaver</taxon>
    </lineage>
</organism>
<gene>
    <name evidence="2" type="ORF">C5167_042412</name>
</gene>
<name>A0A4Y7L3S8_PAPSO</name>